<accession>A0A366M350</accession>
<sequence>MIEPQSIELTDFLVTWHGAPSISAAPLPASCDWLPEPLKDWHILSKQWDRELTHTTWMVWPEDIRIGDDGKAVFMMDTTADWCWCIDPNDPDAVFDAEQYDPLKRNPEQLTVFLIHNTVREALHGTSPRMWAFDISSEILSEILSPMEEIAFGAWNWPEPGYRTFTDGAMLAEIARPDSGSGWFVAVAASQVETLSRLTEISEAHWRTHKNEMMLRLIGKSGPQDAGPTAS</sequence>
<dbReference type="EMBL" id="QMEY01000003">
    <property type="protein sequence ID" value="RBQ20019.1"/>
    <property type="molecule type" value="Genomic_DNA"/>
</dbReference>
<gene>
    <name evidence="1" type="ORF">DP939_09310</name>
</gene>
<name>A0A366M350_9ACTN</name>
<dbReference type="AlphaFoldDB" id="A0A366M350"/>
<dbReference type="OrthoDB" id="3526086at2"/>
<keyword evidence="2" id="KW-1185">Reference proteome</keyword>
<protein>
    <submittedName>
        <fullName evidence="1">Uncharacterized protein</fullName>
    </submittedName>
</protein>
<organism evidence="1 2">
    <name type="scientific">Spongiactinospora rosea</name>
    <dbReference type="NCBI Taxonomy" id="2248750"/>
    <lineage>
        <taxon>Bacteria</taxon>
        <taxon>Bacillati</taxon>
        <taxon>Actinomycetota</taxon>
        <taxon>Actinomycetes</taxon>
        <taxon>Streptosporangiales</taxon>
        <taxon>Streptosporangiaceae</taxon>
        <taxon>Spongiactinospora</taxon>
    </lineage>
</organism>
<evidence type="ECO:0000313" key="1">
    <source>
        <dbReference type="EMBL" id="RBQ20019.1"/>
    </source>
</evidence>
<proteinExistence type="predicted"/>
<comment type="caution">
    <text evidence="1">The sequence shown here is derived from an EMBL/GenBank/DDBJ whole genome shotgun (WGS) entry which is preliminary data.</text>
</comment>
<dbReference type="Proteomes" id="UP000253303">
    <property type="component" value="Unassembled WGS sequence"/>
</dbReference>
<evidence type="ECO:0000313" key="2">
    <source>
        <dbReference type="Proteomes" id="UP000253303"/>
    </source>
</evidence>
<reference evidence="1 2" key="1">
    <citation type="submission" date="2018-06" db="EMBL/GenBank/DDBJ databases">
        <title>Sphaerisporangium craniellae sp. nov., isolated from a marine sponge in the South China Sea.</title>
        <authorList>
            <person name="Li L."/>
        </authorList>
    </citation>
    <scope>NUCLEOTIDE SEQUENCE [LARGE SCALE GENOMIC DNA]</scope>
    <source>
        <strain evidence="1 2">LHW63015</strain>
    </source>
</reference>
<dbReference type="RefSeq" id="WP_113980224.1">
    <property type="nucleotide sequence ID" value="NZ_QMEY01000003.1"/>
</dbReference>